<comment type="subcellular location">
    <subcellularLocation>
        <location evidence="1">Cell outer membrane</location>
        <topology evidence="1">Multi-pass membrane protein</topology>
    </subcellularLocation>
</comment>
<dbReference type="Gene3D" id="2.60.40.1120">
    <property type="entry name" value="Carboxypeptidase-like, regulatory domain"/>
    <property type="match status" value="1"/>
</dbReference>
<evidence type="ECO:0000256" key="3">
    <source>
        <dbReference type="ARBA" id="ARBA00022452"/>
    </source>
</evidence>
<keyword evidence="9" id="KW-0378">Hydrolase</keyword>
<dbReference type="InterPro" id="IPR008969">
    <property type="entry name" value="CarboxyPept-like_regulatory"/>
</dbReference>
<organism evidence="9 10">
    <name type="scientific">Arenibacter nanhaiticus</name>
    <dbReference type="NCBI Taxonomy" id="558155"/>
    <lineage>
        <taxon>Bacteria</taxon>
        <taxon>Pseudomonadati</taxon>
        <taxon>Bacteroidota</taxon>
        <taxon>Flavobacteriia</taxon>
        <taxon>Flavobacteriales</taxon>
        <taxon>Flavobacteriaceae</taxon>
        <taxon>Arenibacter</taxon>
    </lineage>
</organism>
<gene>
    <name evidence="9" type="ORF">SAMN04487911_106159</name>
</gene>
<evidence type="ECO:0000256" key="6">
    <source>
        <dbReference type="ARBA" id="ARBA00023237"/>
    </source>
</evidence>
<keyword evidence="5" id="KW-0472">Membrane</keyword>
<dbReference type="PANTHER" id="PTHR30069:SF46">
    <property type="entry name" value="OAR PROTEIN"/>
    <property type="match status" value="1"/>
</dbReference>
<reference evidence="9 10" key="1">
    <citation type="submission" date="2016-11" db="EMBL/GenBank/DDBJ databases">
        <authorList>
            <person name="Jaros S."/>
            <person name="Januszkiewicz K."/>
            <person name="Wedrychowicz H."/>
        </authorList>
    </citation>
    <scope>NUCLEOTIDE SEQUENCE [LARGE SCALE GENOMIC DNA]</scope>
    <source>
        <strain evidence="9 10">CGMCC 1.8863</strain>
    </source>
</reference>
<feature type="domain" description="TonB-dependent transporter Oar-like beta-barrel" evidence="8">
    <location>
        <begin position="236"/>
        <end position="298"/>
    </location>
</feature>
<dbReference type="OrthoDB" id="9768147at2"/>
<dbReference type="AlphaFoldDB" id="A0A1M6EHT1"/>
<dbReference type="GO" id="GO:0004180">
    <property type="term" value="F:carboxypeptidase activity"/>
    <property type="evidence" value="ECO:0007669"/>
    <property type="project" value="UniProtKB-KW"/>
</dbReference>
<keyword evidence="10" id="KW-1185">Reference proteome</keyword>
<accession>A0A1M6EHT1</accession>
<dbReference type="InterPro" id="IPR039426">
    <property type="entry name" value="TonB-dep_rcpt-like"/>
</dbReference>
<keyword evidence="9" id="KW-0121">Carboxypeptidase</keyword>
<evidence type="ECO:0000256" key="1">
    <source>
        <dbReference type="ARBA" id="ARBA00004571"/>
    </source>
</evidence>
<dbReference type="SUPFAM" id="SSF56935">
    <property type="entry name" value="Porins"/>
    <property type="match status" value="1"/>
</dbReference>
<dbReference type="RefSeq" id="WP_072763785.1">
    <property type="nucleotide sequence ID" value="NZ_FQYX01000006.1"/>
</dbReference>
<keyword evidence="3" id="KW-1134">Transmembrane beta strand</keyword>
<dbReference type="Pfam" id="PF25183">
    <property type="entry name" value="OMP_b-brl_4"/>
    <property type="match status" value="2"/>
</dbReference>
<sequence length="1055" mass="116780">MKKKLFLVLTLLCFGQLLRAQVTTANIRGVVLDEEGISLLGANIVAIHTPTGTKYGAITNEDGRFNLLNLRVGGPYEITISYIGFKSRTETNVFLSLGKTQNFEVQLVSDSQALEEVVVVSGRGSGTFGSDRTGAETSVGSRELTRLPTISRSAADFTRLEPTASGNSFGGRNDQYNNFSLDGAIFNNPFGLDAPTPGGQTDSQPISLDAIEQIQVSTAPYDVTQSGFTGASVNAVTKSGTNELHGTVYGFFRNEDLTGGRVKGEKVVKPALSQNQYGISLGGPIVKDKLFFFANFEQDIRDDLGTNGWIPNTGSGAVNESRVLESDLVAVQNALSVFGYDTGAYQGFTFGAKSLKGIFKLDWNVNDNNRLALIYNFLDASKEKSAHPTAIASRGPNFTTLQFRNSGYEINNKLQSFQLELNSTLSDEATNKLQLGYSYFDDFRNPFSAPAPIITIQDGNGSNYIIAGHEPFSINNTLDQRVFQLSNNLSFFKGNHTYTVGFSFEKFQFKNSFNLINYESFNFGIFPYFGMFAPYSSVQEFLDNAQPGGVVEKYLAATQNSYNSRNAAGAGNDGGWRLSELNVGQLAFYLQDEWNATQDFKLTYGVRVDKPLYFNTARLIQKYIDTDNGAVRDTSIPYFNPNTGEEVFLNSTTMPSSDWLVSPRVGFNWDVNGNRENQFRGGSGVFTGRLPFVWIGNQVSGADDGFFQLVDPDFKFPQVWRTNLGLDKRFENGIIATVDVSYTKDINGAHVQNWGQRNPSLTLNSPGDNRAYYAASDKGNNAYVFTNSDKGRVWSLSMKTQKNFQNGLYASLAYSFLNAKDVNSIEAEITGDAFDFNPVVGNSNLDVLSYSKYGDTHRFIGVASKQFVYGNDQWATTVSAFFEYAQGNRYNYTYAGNINGDSSGQNNDLLYIPTASEVAQMAFPDNSQAQAFEAYIQQDNYLSKHRGEYMDRYGALTPWRGRWDVKVLQDYKFSLDGDKTHTIQFSVDVLNFGNLINSNWGVVQQPNNTSPLGVNVDPDTQTATYSFNPNQTKTNGYDASLLSRWQAQFGLRYKF</sequence>
<dbReference type="GO" id="GO:0044718">
    <property type="term" value="P:siderophore transmembrane transport"/>
    <property type="evidence" value="ECO:0007669"/>
    <property type="project" value="TreeGrafter"/>
</dbReference>
<evidence type="ECO:0000256" key="7">
    <source>
        <dbReference type="SAM" id="SignalP"/>
    </source>
</evidence>
<dbReference type="InterPro" id="IPR036942">
    <property type="entry name" value="Beta-barrel_TonB_sf"/>
</dbReference>
<feature type="signal peptide" evidence="7">
    <location>
        <begin position="1"/>
        <end position="20"/>
    </location>
</feature>
<evidence type="ECO:0000313" key="10">
    <source>
        <dbReference type="Proteomes" id="UP000184231"/>
    </source>
</evidence>
<dbReference type="PANTHER" id="PTHR30069">
    <property type="entry name" value="TONB-DEPENDENT OUTER MEMBRANE RECEPTOR"/>
    <property type="match status" value="1"/>
</dbReference>
<dbReference type="GO" id="GO:0015344">
    <property type="term" value="F:siderophore uptake transmembrane transporter activity"/>
    <property type="evidence" value="ECO:0007669"/>
    <property type="project" value="TreeGrafter"/>
</dbReference>
<evidence type="ECO:0000256" key="5">
    <source>
        <dbReference type="ARBA" id="ARBA00023136"/>
    </source>
</evidence>
<dbReference type="Pfam" id="PF13620">
    <property type="entry name" value="CarboxypepD_reg"/>
    <property type="match status" value="1"/>
</dbReference>
<evidence type="ECO:0000256" key="2">
    <source>
        <dbReference type="ARBA" id="ARBA00022448"/>
    </source>
</evidence>
<dbReference type="SUPFAM" id="SSF49464">
    <property type="entry name" value="Carboxypeptidase regulatory domain-like"/>
    <property type="match status" value="1"/>
</dbReference>
<protein>
    <submittedName>
        <fullName evidence="9">Carboxypeptidase regulatory-like domain-containing protein</fullName>
    </submittedName>
</protein>
<keyword evidence="2" id="KW-0813">Transport</keyword>
<keyword evidence="4" id="KW-0812">Transmembrane</keyword>
<dbReference type="EMBL" id="FQYX01000006">
    <property type="protein sequence ID" value="SHI85052.1"/>
    <property type="molecule type" value="Genomic_DNA"/>
</dbReference>
<evidence type="ECO:0000259" key="8">
    <source>
        <dbReference type="Pfam" id="PF25183"/>
    </source>
</evidence>
<keyword evidence="9" id="KW-0645">Protease</keyword>
<keyword evidence="6" id="KW-0998">Cell outer membrane</keyword>
<feature type="chain" id="PRO_5011979872" evidence="7">
    <location>
        <begin position="21"/>
        <end position="1055"/>
    </location>
</feature>
<name>A0A1M6EHT1_9FLAO</name>
<dbReference type="Proteomes" id="UP000184231">
    <property type="component" value="Unassembled WGS sequence"/>
</dbReference>
<evidence type="ECO:0000256" key="4">
    <source>
        <dbReference type="ARBA" id="ARBA00022692"/>
    </source>
</evidence>
<dbReference type="GO" id="GO:0009279">
    <property type="term" value="C:cell outer membrane"/>
    <property type="evidence" value="ECO:0007669"/>
    <property type="project" value="UniProtKB-SubCell"/>
</dbReference>
<dbReference type="Gene3D" id="2.40.170.20">
    <property type="entry name" value="TonB-dependent receptor, beta-barrel domain"/>
    <property type="match status" value="1"/>
</dbReference>
<proteinExistence type="predicted"/>
<evidence type="ECO:0000313" key="9">
    <source>
        <dbReference type="EMBL" id="SHI85052.1"/>
    </source>
</evidence>
<dbReference type="InterPro" id="IPR057601">
    <property type="entry name" value="Oar-like_b-barrel"/>
</dbReference>
<keyword evidence="7" id="KW-0732">Signal</keyword>
<feature type="domain" description="TonB-dependent transporter Oar-like beta-barrel" evidence="8">
    <location>
        <begin position="353"/>
        <end position="691"/>
    </location>
</feature>
<dbReference type="STRING" id="558155.SAMN04487911_106159"/>